<evidence type="ECO:0000313" key="3">
    <source>
        <dbReference type="Proteomes" id="UP000188354"/>
    </source>
</evidence>
<evidence type="ECO:0000313" key="2">
    <source>
        <dbReference type="EMBL" id="OIW17954.1"/>
    </source>
</evidence>
<sequence>MVKRFILFPSPLGLEDSIPMAKSCSEVETQAPIVVNVMNGATATVKTHLRLGMSPHGQVDPSSRTHNSHREWLCPFLHNHHSDLVDPPPAKNSSSSSWSVTAQ</sequence>
<accession>A0A4P1RTT7</accession>
<name>A0A4P1RTT7_LUPAN</name>
<protein>
    <submittedName>
        <fullName evidence="2">Uncharacterized protein</fullName>
    </submittedName>
</protein>
<organism evidence="2 3">
    <name type="scientific">Lupinus angustifolius</name>
    <name type="common">Narrow-leaved blue lupine</name>
    <dbReference type="NCBI Taxonomy" id="3871"/>
    <lineage>
        <taxon>Eukaryota</taxon>
        <taxon>Viridiplantae</taxon>
        <taxon>Streptophyta</taxon>
        <taxon>Embryophyta</taxon>
        <taxon>Tracheophyta</taxon>
        <taxon>Spermatophyta</taxon>
        <taxon>Magnoliopsida</taxon>
        <taxon>eudicotyledons</taxon>
        <taxon>Gunneridae</taxon>
        <taxon>Pentapetalae</taxon>
        <taxon>rosids</taxon>
        <taxon>fabids</taxon>
        <taxon>Fabales</taxon>
        <taxon>Fabaceae</taxon>
        <taxon>Papilionoideae</taxon>
        <taxon>50 kb inversion clade</taxon>
        <taxon>genistoids sensu lato</taxon>
        <taxon>core genistoids</taxon>
        <taxon>Genisteae</taxon>
        <taxon>Lupinus</taxon>
    </lineage>
</organism>
<dbReference type="Proteomes" id="UP000188354">
    <property type="component" value="Chromosome LG01"/>
</dbReference>
<dbReference type="Gramene" id="OIW17954">
    <property type="protein sequence ID" value="OIW17954"/>
    <property type="gene ID" value="TanjilG_17790"/>
</dbReference>
<feature type="region of interest" description="Disordered" evidence="1">
    <location>
        <begin position="83"/>
        <end position="103"/>
    </location>
</feature>
<dbReference type="AlphaFoldDB" id="A0A4P1RTT7"/>
<proteinExistence type="predicted"/>
<gene>
    <name evidence="2" type="ORF">TanjilG_17790</name>
</gene>
<feature type="compositionally biased region" description="Low complexity" evidence="1">
    <location>
        <begin position="93"/>
        <end position="103"/>
    </location>
</feature>
<reference evidence="2 3" key="1">
    <citation type="journal article" date="2017" name="Plant Biotechnol. J.">
        <title>A comprehensive draft genome sequence for lupin (Lupinus angustifolius), an emerging health food: insights into plant-microbe interactions and legume evolution.</title>
        <authorList>
            <person name="Hane J.K."/>
            <person name="Ming Y."/>
            <person name="Kamphuis L.G."/>
            <person name="Nelson M.N."/>
            <person name="Garg G."/>
            <person name="Atkins C.A."/>
            <person name="Bayer P.E."/>
            <person name="Bravo A."/>
            <person name="Bringans S."/>
            <person name="Cannon S."/>
            <person name="Edwards D."/>
            <person name="Foley R."/>
            <person name="Gao L.L."/>
            <person name="Harrison M.J."/>
            <person name="Huang W."/>
            <person name="Hurgobin B."/>
            <person name="Li S."/>
            <person name="Liu C.W."/>
            <person name="McGrath A."/>
            <person name="Morahan G."/>
            <person name="Murray J."/>
            <person name="Weller J."/>
            <person name="Jian J."/>
            <person name="Singh K.B."/>
        </authorList>
    </citation>
    <scope>NUCLEOTIDE SEQUENCE [LARGE SCALE GENOMIC DNA]</scope>
    <source>
        <strain evidence="3">cv. Tanjil</strain>
        <tissue evidence="2">Whole plant</tissue>
    </source>
</reference>
<keyword evidence="3" id="KW-1185">Reference proteome</keyword>
<dbReference type="EMBL" id="CM007361">
    <property type="protein sequence ID" value="OIW17954.1"/>
    <property type="molecule type" value="Genomic_DNA"/>
</dbReference>
<evidence type="ECO:0000256" key="1">
    <source>
        <dbReference type="SAM" id="MobiDB-lite"/>
    </source>
</evidence>